<keyword evidence="4" id="KW-0547">Nucleotide-binding</keyword>
<comment type="caution">
    <text evidence="8">The sequence shown here is derived from an EMBL/GenBank/DDBJ whole genome shotgun (WGS) entry which is preliminary data.</text>
</comment>
<name>A0A0V0QVV0_PSEPJ</name>
<dbReference type="AlphaFoldDB" id="A0A0V0QVV0"/>
<sequence>MEEKQLQYLEEFDKEIPRSQYCHSAHSSTNYDFQSKENTLPIINSSQKYPLSQKSYSSHNQRSEITSKDGGIYDKKFIDKTLRKEKNQQKQQQIEGIYGPYLKGSKPPIPNQQSTGTKIKIQKTNKQLKKRNFSQNQKENKEFRIKNIQMIHQLQEKQQLIKQQKEQQKQTTEQRLQKIKGENNFNQVESKLHQQTQQQLARIKETEQELLKKKSQISQNKEASKEQEQLQQEQYKRIFQRQMEYLSKIKEKKLELQQQEEEKKQKQLELKQKMEKHVLVNIKQKIQDGEFYVEDSRTAKKNQNSKLWLIQIYQVILNLIINFIIENSEHVFDEEQFRIQKEIMDQKTNFLKNQYSKAKLIKVGDQPDSNSDSEEVQIDYSNTEIQNQPVENFTNNSYKKSPITKPKTVEKSPKKKSLISQNLQKLNLEKNNSNKQNKQNKKQENKNNDSSELDQDQEETEQQGVSENQIENVNQGKSVKRKLRSYPFINDLTEWKKKQRIPQETKIFIVSGGYGDLKKALRAKGWVENPDPNSQCFDFKWTLLNKEINYSALKDFQIVNHFQKVIGITTKVGLCRNLRHLAWCANVDVNEFYPRCYDLTDNDEIEEFETDFKITKAESILKQYANKMKNNKNVSEEEEVVIQVALQVYKRKLRDINELIDEQGEEHFKLITDEEWEILSADELDKEGLIKQKHEKWKKRLDKKLGKTINVKKSKKKKTKQSKKQIYNSEIKEEEGYNDIQEQDFQATEKEEANENDGQYEDEYEEDEQDQEKTLHAQVLETLEEGKKQNKQYNLTEEKNIWILKPASSSRGRGITCYNSLIEIQDHIKAKEFQWVAQKYLENSMIIENRRKFDIRIWVIISDWNPLVIWKYKECYIRLSAQDYSTEDLSNKYQHLCNNSISKKNKDIDDILGSGNMFSQSQFQQYIISLHGKDLFKEKIEPQMKKAIIWSMQGCAQSVEQRKGSFEMFGYDFMVDNQFNVWLLEINSSPDMSYSTDVTTGLVKQSLADIPKIIIDYNQAKKKEKKNVDTGMWKRIFKGASVLEKPQQTVGVNMCVEGIPIKIPGFQQQQNKQNSQVAVVNIGNQFKSPYLQKQ</sequence>
<dbReference type="GO" id="GO:0015630">
    <property type="term" value="C:microtubule cytoskeleton"/>
    <property type="evidence" value="ECO:0007669"/>
    <property type="project" value="TreeGrafter"/>
</dbReference>
<reference evidence="8 9" key="1">
    <citation type="journal article" date="2015" name="Sci. Rep.">
        <title>Genome of the facultative scuticociliatosis pathogen Pseudocohnilembus persalinus provides insight into its virulence through horizontal gene transfer.</title>
        <authorList>
            <person name="Xiong J."/>
            <person name="Wang G."/>
            <person name="Cheng J."/>
            <person name="Tian M."/>
            <person name="Pan X."/>
            <person name="Warren A."/>
            <person name="Jiang C."/>
            <person name="Yuan D."/>
            <person name="Miao W."/>
        </authorList>
    </citation>
    <scope>NUCLEOTIDE SEQUENCE [LARGE SCALE GENOMIC DNA]</scope>
    <source>
        <strain evidence="8">36N120E</strain>
    </source>
</reference>
<accession>A0A0V0QVV0</accession>
<proteinExistence type="predicted"/>
<comment type="subcellular location">
    <subcellularLocation>
        <location evidence="1">Cytoplasm</location>
    </subcellularLocation>
</comment>
<feature type="coiled-coil region" evidence="6">
    <location>
        <begin position="147"/>
        <end position="277"/>
    </location>
</feature>
<dbReference type="GO" id="GO:0005737">
    <property type="term" value="C:cytoplasm"/>
    <property type="evidence" value="ECO:0007669"/>
    <property type="project" value="UniProtKB-SubCell"/>
</dbReference>
<evidence type="ECO:0000256" key="5">
    <source>
        <dbReference type="ARBA" id="ARBA00022840"/>
    </source>
</evidence>
<dbReference type="GO" id="GO:0005524">
    <property type="term" value="F:ATP binding"/>
    <property type="evidence" value="ECO:0007669"/>
    <property type="project" value="UniProtKB-KW"/>
</dbReference>
<keyword evidence="2" id="KW-0963">Cytoplasm</keyword>
<dbReference type="Pfam" id="PF03133">
    <property type="entry name" value="TTL"/>
    <property type="match status" value="1"/>
</dbReference>
<evidence type="ECO:0000256" key="6">
    <source>
        <dbReference type="SAM" id="Coils"/>
    </source>
</evidence>
<feature type="compositionally biased region" description="Polar residues" evidence="7">
    <location>
        <begin position="44"/>
        <end position="60"/>
    </location>
</feature>
<evidence type="ECO:0000256" key="1">
    <source>
        <dbReference type="ARBA" id="ARBA00004496"/>
    </source>
</evidence>
<feature type="compositionally biased region" description="Low complexity" evidence="7">
    <location>
        <begin position="420"/>
        <end position="437"/>
    </location>
</feature>
<dbReference type="InParanoid" id="A0A0V0QVV0"/>
<dbReference type="PANTHER" id="PTHR45870:SF2">
    <property type="entry name" value="TUBULIN MONOGLYCYLASE TTLL3"/>
    <property type="match status" value="1"/>
</dbReference>
<keyword evidence="3" id="KW-0436">Ligase</keyword>
<dbReference type="InterPro" id="IPR051437">
    <property type="entry name" value="TTLL_monoglycylase"/>
</dbReference>
<feature type="compositionally biased region" description="Acidic residues" evidence="7">
    <location>
        <begin position="754"/>
        <end position="770"/>
    </location>
</feature>
<protein>
    <recommendedName>
        <fullName evidence="10">Tubulin-tyrosine ligase family protein</fullName>
    </recommendedName>
</protein>
<feature type="region of interest" description="Disordered" evidence="7">
    <location>
        <begin position="381"/>
        <end position="476"/>
    </location>
</feature>
<dbReference type="EMBL" id="LDAU01000102">
    <property type="protein sequence ID" value="KRX06005.1"/>
    <property type="molecule type" value="Genomic_DNA"/>
</dbReference>
<evidence type="ECO:0000313" key="9">
    <source>
        <dbReference type="Proteomes" id="UP000054937"/>
    </source>
</evidence>
<feature type="compositionally biased region" description="Polar residues" evidence="7">
    <location>
        <begin position="464"/>
        <end position="476"/>
    </location>
</feature>
<dbReference type="OMA" id="RGWHENS"/>
<feature type="compositionally biased region" description="Basic residues" evidence="7">
    <location>
        <begin position="712"/>
        <end position="723"/>
    </location>
</feature>
<gene>
    <name evidence="8" type="ORF">PPERSA_01083</name>
</gene>
<feature type="compositionally biased region" description="Polar residues" evidence="7">
    <location>
        <begin position="381"/>
        <end position="399"/>
    </location>
</feature>
<keyword evidence="9" id="KW-1185">Reference proteome</keyword>
<dbReference type="SUPFAM" id="SSF56059">
    <property type="entry name" value="Glutathione synthetase ATP-binding domain-like"/>
    <property type="match status" value="1"/>
</dbReference>
<dbReference type="PROSITE" id="PS51221">
    <property type="entry name" value="TTL"/>
    <property type="match status" value="1"/>
</dbReference>
<dbReference type="Gene3D" id="3.30.470.20">
    <property type="entry name" value="ATP-grasp fold, B domain"/>
    <property type="match status" value="1"/>
</dbReference>
<feature type="region of interest" description="Disordered" evidence="7">
    <location>
        <begin position="44"/>
        <end position="68"/>
    </location>
</feature>
<feature type="compositionally biased region" description="Acidic residues" evidence="7">
    <location>
        <begin position="451"/>
        <end position="461"/>
    </location>
</feature>
<evidence type="ECO:0000256" key="2">
    <source>
        <dbReference type="ARBA" id="ARBA00022490"/>
    </source>
</evidence>
<dbReference type="GO" id="GO:0070736">
    <property type="term" value="F:protein-glycine ligase activity, initiating"/>
    <property type="evidence" value="ECO:0007669"/>
    <property type="project" value="TreeGrafter"/>
</dbReference>
<organism evidence="8 9">
    <name type="scientific">Pseudocohnilembus persalinus</name>
    <name type="common">Ciliate</name>
    <dbReference type="NCBI Taxonomy" id="266149"/>
    <lineage>
        <taxon>Eukaryota</taxon>
        <taxon>Sar</taxon>
        <taxon>Alveolata</taxon>
        <taxon>Ciliophora</taxon>
        <taxon>Intramacronucleata</taxon>
        <taxon>Oligohymenophorea</taxon>
        <taxon>Scuticociliatia</taxon>
        <taxon>Philasterida</taxon>
        <taxon>Pseudocohnilembidae</taxon>
        <taxon>Pseudocohnilembus</taxon>
    </lineage>
</organism>
<evidence type="ECO:0000313" key="8">
    <source>
        <dbReference type="EMBL" id="KRX06005.1"/>
    </source>
</evidence>
<dbReference type="OrthoDB" id="10255472at2759"/>
<evidence type="ECO:0008006" key="10">
    <source>
        <dbReference type="Google" id="ProtNLM"/>
    </source>
</evidence>
<evidence type="ECO:0000256" key="7">
    <source>
        <dbReference type="SAM" id="MobiDB-lite"/>
    </source>
</evidence>
<keyword evidence="5" id="KW-0067">ATP-binding</keyword>
<dbReference type="InterPro" id="IPR004344">
    <property type="entry name" value="TTL/TTLL_fam"/>
</dbReference>
<feature type="region of interest" description="Disordered" evidence="7">
    <location>
        <begin position="712"/>
        <end position="770"/>
    </location>
</feature>
<feature type="region of interest" description="Disordered" evidence="7">
    <location>
        <begin position="99"/>
        <end position="118"/>
    </location>
</feature>
<evidence type="ECO:0000256" key="3">
    <source>
        <dbReference type="ARBA" id="ARBA00022598"/>
    </source>
</evidence>
<evidence type="ECO:0000256" key="4">
    <source>
        <dbReference type="ARBA" id="ARBA00022741"/>
    </source>
</evidence>
<keyword evidence="6" id="KW-0175">Coiled coil</keyword>
<dbReference type="PANTHER" id="PTHR45870">
    <property type="entry name" value="TUBULIN MONOGLYCYLASE TTLL3"/>
    <property type="match status" value="1"/>
</dbReference>
<dbReference type="Proteomes" id="UP000054937">
    <property type="component" value="Unassembled WGS sequence"/>
</dbReference>